<dbReference type="EMBL" id="JRRC01501155">
    <property type="protein sequence ID" value="KHG08568.1"/>
    <property type="molecule type" value="Genomic_DNA"/>
</dbReference>
<organism evidence="1 2">
    <name type="scientific">Gossypium arboreum</name>
    <name type="common">Tree cotton</name>
    <name type="synonym">Gossypium nanking</name>
    <dbReference type="NCBI Taxonomy" id="29729"/>
    <lineage>
        <taxon>Eukaryota</taxon>
        <taxon>Viridiplantae</taxon>
        <taxon>Streptophyta</taxon>
        <taxon>Embryophyta</taxon>
        <taxon>Tracheophyta</taxon>
        <taxon>Spermatophyta</taxon>
        <taxon>Magnoliopsida</taxon>
        <taxon>eudicotyledons</taxon>
        <taxon>Gunneridae</taxon>
        <taxon>Pentapetalae</taxon>
        <taxon>rosids</taxon>
        <taxon>malvids</taxon>
        <taxon>Malvales</taxon>
        <taxon>Malvaceae</taxon>
        <taxon>Malvoideae</taxon>
        <taxon>Gossypium</taxon>
    </lineage>
</organism>
<sequence>MQSHTGVLHGHVPVEPKPLLRAFRHSKAYLNT</sequence>
<comment type="caution">
    <text evidence="1">The sequence shown here is derived from an EMBL/GenBank/DDBJ whole genome shotgun (WGS) entry which is preliminary data.</text>
</comment>
<dbReference type="AlphaFoldDB" id="A0A0B0N2G6"/>
<proteinExistence type="predicted"/>
<name>A0A0B0N2G6_GOSAR</name>
<accession>A0A0B0N2G6</accession>
<evidence type="ECO:0000313" key="1">
    <source>
        <dbReference type="EMBL" id="KHG08568.1"/>
    </source>
</evidence>
<evidence type="ECO:0000313" key="2">
    <source>
        <dbReference type="Proteomes" id="UP000032142"/>
    </source>
</evidence>
<reference evidence="2" key="1">
    <citation type="submission" date="2014-09" db="EMBL/GenBank/DDBJ databases">
        <authorList>
            <person name="Mudge J."/>
            <person name="Ramaraj T."/>
            <person name="Lindquist I.E."/>
            <person name="Bharti A.K."/>
            <person name="Sundararajan A."/>
            <person name="Cameron C.T."/>
            <person name="Woodward J.E."/>
            <person name="May G.D."/>
            <person name="Brubaker C."/>
            <person name="Broadhvest J."/>
            <person name="Wilkins T.A."/>
        </authorList>
    </citation>
    <scope>NUCLEOTIDE SEQUENCE</scope>
    <source>
        <strain evidence="2">cv. AKA8401</strain>
    </source>
</reference>
<gene>
    <name evidence="1" type="ORF">F383_35538</name>
</gene>
<protein>
    <submittedName>
        <fullName evidence="1">Zinc finger 7-like protein</fullName>
    </submittedName>
</protein>
<dbReference type="Proteomes" id="UP000032142">
    <property type="component" value="Unassembled WGS sequence"/>
</dbReference>
<keyword evidence="2" id="KW-1185">Reference proteome</keyword>